<reference evidence="4" key="1">
    <citation type="submission" date="2022-10" db="EMBL/GenBank/DDBJ databases">
        <title>The complete genomes of actinobacterial strains from the NBC collection.</title>
        <authorList>
            <person name="Joergensen T.S."/>
            <person name="Alvarez Arevalo M."/>
            <person name="Sterndorff E.B."/>
            <person name="Faurdal D."/>
            <person name="Vuksanovic O."/>
            <person name="Mourched A.-S."/>
            <person name="Charusanti P."/>
            <person name="Shaw S."/>
            <person name="Blin K."/>
            <person name="Weber T."/>
        </authorList>
    </citation>
    <scope>NUCLEOTIDE SEQUENCE</scope>
    <source>
        <strain evidence="4">NBC_00049</strain>
    </source>
</reference>
<proteinExistence type="predicted"/>
<feature type="chain" id="PRO_5043379018" evidence="3">
    <location>
        <begin position="47"/>
        <end position="224"/>
    </location>
</feature>
<evidence type="ECO:0000256" key="1">
    <source>
        <dbReference type="ARBA" id="ARBA00022801"/>
    </source>
</evidence>
<evidence type="ECO:0000256" key="2">
    <source>
        <dbReference type="SAM" id="MobiDB-lite"/>
    </source>
</evidence>
<dbReference type="SUPFAM" id="SSF63817">
    <property type="entry name" value="Sortase"/>
    <property type="match status" value="1"/>
</dbReference>
<dbReference type="Pfam" id="PF04203">
    <property type="entry name" value="Sortase"/>
    <property type="match status" value="1"/>
</dbReference>
<dbReference type="Gene3D" id="2.40.260.10">
    <property type="entry name" value="Sortase"/>
    <property type="match status" value="1"/>
</dbReference>
<keyword evidence="1" id="KW-0378">Hydrolase</keyword>
<feature type="region of interest" description="Disordered" evidence="2">
    <location>
        <begin position="47"/>
        <end position="80"/>
    </location>
</feature>
<sequence length="224" mass="23297">MPRTRSHTRSRTTAPAVARRTRIVAATALAAAVSGGLVACAGAAGAGPKLPPDPKVGSTSAPVPASDATTAALPPSKPTGMKIDAAGVDAKKMVDLKVDADSGELGVPNADTDANSPGWWTGGVTPGEKGVSVLVAHFDTKHGPALMKDVEKIKLGDLVEVPREDGKTARFTIREIEDVNKKDFPTDKVYGPTDRPELRLLTCGGELKDGHRTNNVIFYADLVA</sequence>
<dbReference type="InterPro" id="IPR005754">
    <property type="entry name" value="Sortase"/>
</dbReference>
<dbReference type="GO" id="GO:0016787">
    <property type="term" value="F:hydrolase activity"/>
    <property type="evidence" value="ECO:0007669"/>
    <property type="project" value="UniProtKB-KW"/>
</dbReference>
<evidence type="ECO:0000256" key="3">
    <source>
        <dbReference type="SAM" id="SignalP"/>
    </source>
</evidence>
<accession>A0AAU2JQ20</accession>
<feature type="signal peptide" evidence="3">
    <location>
        <begin position="1"/>
        <end position="46"/>
    </location>
</feature>
<gene>
    <name evidence="4" type="ORF">OG327_13990</name>
</gene>
<name>A0AAU2JQ20_9ACTN</name>
<dbReference type="AlphaFoldDB" id="A0AAU2JQ20"/>
<keyword evidence="3" id="KW-0732">Signal</keyword>
<protein>
    <submittedName>
        <fullName evidence="4">Sortase</fullName>
    </submittedName>
</protein>
<dbReference type="InterPro" id="IPR023365">
    <property type="entry name" value="Sortase_dom-sf"/>
</dbReference>
<dbReference type="CDD" id="cd05829">
    <property type="entry name" value="Sortase_F"/>
    <property type="match status" value="1"/>
</dbReference>
<organism evidence="4">
    <name type="scientific">Streptomyces sp. NBC_00049</name>
    <dbReference type="NCBI Taxonomy" id="2903617"/>
    <lineage>
        <taxon>Bacteria</taxon>
        <taxon>Bacillati</taxon>
        <taxon>Actinomycetota</taxon>
        <taxon>Actinomycetes</taxon>
        <taxon>Kitasatosporales</taxon>
        <taxon>Streptomycetaceae</taxon>
        <taxon>Streptomyces</taxon>
    </lineage>
</organism>
<dbReference type="EMBL" id="CP108264">
    <property type="protein sequence ID" value="WTU74343.1"/>
    <property type="molecule type" value="Genomic_DNA"/>
</dbReference>
<evidence type="ECO:0000313" key="4">
    <source>
        <dbReference type="EMBL" id="WTU74343.1"/>
    </source>
</evidence>
<dbReference type="InterPro" id="IPR042001">
    <property type="entry name" value="Sortase_F"/>
</dbReference>